<feature type="compositionally biased region" description="Polar residues" evidence="1">
    <location>
        <begin position="42"/>
        <end position="54"/>
    </location>
</feature>
<evidence type="ECO:0000256" key="1">
    <source>
        <dbReference type="SAM" id="MobiDB-lite"/>
    </source>
</evidence>
<reference evidence="2 3" key="1">
    <citation type="submission" date="2024-02" db="EMBL/GenBank/DDBJ databases">
        <title>de novo genome assembly of Solanum bulbocastanum strain 11H21.</title>
        <authorList>
            <person name="Hosaka A.J."/>
        </authorList>
    </citation>
    <scope>NUCLEOTIDE SEQUENCE [LARGE SCALE GENOMIC DNA]</scope>
    <source>
        <tissue evidence="2">Young leaves</tissue>
    </source>
</reference>
<keyword evidence="3" id="KW-1185">Reference proteome</keyword>
<feature type="region of interest" description="Disordered" evidence="1">
    <location>
        <begin position="42"/>
        <end position="73"/>
    </location>
</feature>
<dbReference type="AlphaFoldDB" id="A0AAN8TWZ4"/>
<gene>
    <name evidence="2" type="ORF">RDI58_003889</name>
</gene>
<organism evidence="2 3">
    <name type="scientific">Solanum bulbocastanum</name>
    <name type="common">Wild potato</name>
    <dbReference type="NCBI Taxonomy" id="147425"/>
    <lineage>
        <taxon>Eukaryota</taxon>
        <taxon>Viridiplantae</taxon>
        <taxon>Streptophyta</taxon>
        <taxon>Embryophyta</taxon>
        <taxon>Tracheophyta</taxon>
        <taxon>Spermatophyta</taxon>
        <taxon>Magnoliopsida</taxon>
        <taxon>eudicotyledons</taxon>
        <taxon>Gunneridae</taxon>
        <taxon>Pentapetalae</taxon>
        <taxon>asterids</taxon>
        <taxon>lamiids</taxon>
        <taxon>Solanales</taxon>
        <taxon>Solanaceae</taxon>
        <taxon>Solanoideae</taxon>
        <taxon>Solaneae</taxon>
        <taxon>Solanum</taxon>
    </lineage>
</organism>
<proteinExistence type="predicted"/>
<accession>A0AAN8TWZ4</accession>
<dbReference type="Proteomes" id="UP001371456">
    <property type="component" value="Unassembled WGS sequence"/>
</dbReference>
<name>A0AAN8TWZ4_SOLBU</name>
<sequence>MYIFDPYANTSNVAGTSTVHPLSTPIMSNQIFVPTMLTNNVPQPTMVPKSNNDPPSKVPRDHGYTSKEALIPI</sequence>
<evidence type="ECO:0000313" key="2">
    <source>
        <dbReference type="EMBL" id="KAK6796188.1"/>
    </source>
</evidence>
<dbReference type="EMBL" id="JBANQN010000002">
    <property type="protein sequence ID" value="KAK6796188.1"/>
    <property type="molecule type" value="Genomic_DNA"/>
</dbReference>
<comment type="caution">
    <text evidence="2">The sequence shown here is derived from an EMBL/GenBank/DDBJ whole genome shotgun (WGS) entry which is preliminary data.</text>
</comment>
<evidence type="ECO:0000313" key="3">
    <source>
        <dbReference type="Proteomes" id="UP001371456"/>
    </source>
</evidence>
<protein>
    <submittedName>
        <fullName evidence="2">Uncharacterized protein</fullName>
    </submittedName>
</protein>